<dbReference type="EMBL" id="BLAL01000218">
    <property type="protein sequence ID" value="GES92839.1"/>
    <property type="molecule type" value="Genomic_DNA"/>
</dbReference>
<protein>
    <submittedName>
        <fullName evidence="2">Uncharacterized protein</fullName>
    </submittedName>
</protein>
<evidence type="ECO:0000313" key="3">
    <source>
        <dbReference type="Proteomes" id="UP000615446"/>
    </source>
</evidence>
<feature type="transmembrane region" description="Helical" evidence="1">
    <location>
        <begin position="63"/>
        <end position="82"/>
    </location>
</feature>
<dbReference type="PANTHER" id="PTHR34391:SF1">
    <property type="entry name" value="UPF0658 GOLGI APPARATUS MEMBRANE PROTEIN C1952.10C-RELATED"/>
    <property type="match status" value="1"/>
</dbReference>
<comment type="caution">
    <text evidence="2">The sequence shown here is derived from an EMBL/GenBank/DDBJ whole genome shotgun (WGS) entry which is preliminary data.</text>
</comment>
<feature type="transmembrane region" description="Helical" evidence="1">
    <location>
        <begin position="162"/>
        <end position="183"/>
    </location>
</feature>
<proteinExistence type="predicted"/>
<organism evidence="2 3">
    <name type="scientific">Rhizophagus clarus</name>
    <dbReference type="NCBI Taxonomy" id="94130"/>
    <lineage>
        <taxon>Eukaryota</taxon>
        <taxon>Fungi</taxon>
        <taxon>Fungi incertae sedis</taxon>
        <taxon>Mucoromycota</taxon>
        <taxon>Glomeromycotina</taxon>
        <taxon>Glomeromycetes</taxon>
        <taxon>Glomerales</taxon>
        <taxon>Glomeraceae</taxon>
        <taxon>Rhizophagus</taxon>
    </lineage>
</organism>
<accession>A0A8H3QXC7</accession>
<feature type="transmembrane region" description="Helical" evidence="1">
    <location>
        <begin position="21"/>
        <end position="48"/>
    </location>
</feature>
<feature type="transmembrane region" description="Helical" evidence="1">
    <location>
        <begin position="263"/>
        <end position="284"/>
    </location>
</feature>
<feature type="transmembrane region" description="Helical" evidence="1">
    <location>
        <begin position="195"/>
        <end position="214"/>
    </location>
</feature>
<dbReference type="OrthoDB" id="2350922at2759"/>
<evidence type="ECO:0000256" key="1">
    <source>
        <dbReference type="SAM" id="Phobius"/>
    </source>
</evidence>
<feature type="transmembrane region" description="Helical" evidence="1">
    <location>
        <begin position="226"/>
        <end position="251"/>
    </location>
</feature>
<dbReference type="InterPro" id="IPR040410">
    <property type="entry name" value="UPF0658_Golgi"/>
</dbReference>
<keyword evidence="1" id="KW-0812">Transmembrane</keyword>
<dbReference type="GO" id="GO:0005794">
    <property type="term" value="C:Golgi apparatus"/>
    <property type="evidence" value="ECO:0007669"/>
    <property type="project" value="TreeGrafter"/>
</dbReference>
<keyword evidence="1" id="KW-1133">Transmembrane helix</keyword>
<keyword evidence="1" id="KW-0472">Membrane</keyword>
<dbReference type="Proteomes" id="UP000615446">
    <property type="component" value="Unassembled WGS sequence"/>
</dbReference>
<gene>
    <name evidence="2" type="ORF">RCL2_001959800</name>
</gene>
<dbReference type="PANTHER" id="PTHR34391">
    <property type="entry name" value="UPF0658 GOLGI APPARATUS MEMBRANE PROTEIN C1952.10C-RELATED"/>
    <property type="match status" value="1"/>
</dbReference>
<feature type="transmembrane region" description="Helical" evidence="1">
    <location>
        <begin position="89"/>
        <end position="107"/>
    </location>
</feature>
<evidence type="ECO:0000313" key="2">
    <source>
        <dbReference type="EMBL" id="GES92839.1"/>
    </source>
</evidence>
<dbReference type="AlphaFoldDB" id="A0A8H3QXC7"/>
<reference evidence="2" key="1">
    <citation type="submission" date="2019-10" db="EMBL/GenBank/DDBJ databases">
        <title>Conservation and host-specific expression of non-tandemly repeated heterogenous ribosome RNA gene in arbuscular mycorrhizal fungi.</title>
        <authorList>
            <person name="Maeda T."/>
            <person name="Kobayashi Y."/>
            <person name="Nakagawa T."/>
            <person name="Ezawa T."/>
            <person name="Yamaguchi K."/>
            <person name="Bino T."/>
            <person name="Nishimoto Y."/>
            <person name="Shigenobu S."/>
            <person name="Kawaguchi M."/>
        </authorList>
    </citation>
    <scope>NUCLEOTIDE SEQUENCE</scope>
    <source>
        <strain evidence="2">HR1</strain>
    </source>
</reference>
<feature type="transmembrane region" description="Helical" evidence="1">
    <location>
        <begin position="113"/>
        <end position="132"/>
    </location>
</feature>
<name>A0A8H3QXC7_9GLOM</name>
<sequence length="320" mass="37847">MQNISYYFNKFKQSFQEYLSNLSLEFLFCAIIYANVLVTLTGGIFIWVKPADDDKMRSLNFEIEWFLMSILTIISGIVTAILRTHNHIIIYFITNIVFTPFICYEYYKYYDGYGSIAIGCYDVDLFCILPIIRWRRERKRVFEIANYNKLKKPKIQKIYRRYYIQQILCHTQIITAMLSQFTYFDLMDDILSDTILRYVLSPNVLLCLIAVTMIKGVREESKRVMCAFYISSFIFYGYIIFVLILALIGLISQEEYHMTRSEINLVFSIISFLLTTITLINSIICHKNFGNGLKDYLLSDDLQHFMELIDYKDDIDDCYS</sequence>